<comment type="caution">
    <text evidence="2">The sequence shown here is derived from an EMBL/GenBank/DDBJ whole genome shotgun (WGS) entry which is preliminary data.</text>
</comment>
<keyword evidence="3" id="KW-1185">Reference proteome</keyword>
<feature type="compositionally biased region" description="Acidic residues" evidence="1">
    <location>
        <begin position="13"/>
        <end position="23"/>
    </location>
</feature>
<dbReference type="RefSeq" id="WP_259529837.1">
    <property type="nucleotide sequence ID" value="NZ_JANLCK010000007.1"/>
</dbReference>
<evidence type="ECO:0000313" key="2">
    <source>
        <dbReference type="EMBL" id="MCS5726922.1"/>
    </source>
</evidence>
<proteinExistence type="predicted"/>
<reference evidence="2" key="1">
    <citation type="submission" date="2022-08" db="EMBL/GenBank/DDBJ databases">
        <authorList>
            <person name="Deng Y."/>
            <person name="Han X.-F."/>
            <person name="Zhang Y.-Q."/>
        </authorList>
    </citation>
    <scope>NUCLEOTIDE SEQUENCE</scope>
    <source>
        <strain evidence="2">CPCC 203407</strain>
    </source>
</reference>
<feature type="region of interest" description="Disordered" evidence="1">
    <location>
        <begin position="1"/>
        <end position="58"/>
    </location>
</feature>
<dbReference type="AlphaFoldDB" id="A0AA42BUH8"/>
<gene>
    <name evidence="2" type="ORF">N1028_13560</name>
</gene>
<protein>
    <submittedName>
        <fullName evidence="2">Uncharacterized protein</fullName>
    </submittedName>
</protein>
<evidence type="ECO:0000313" key="3">
    <source>
        <dbReference type="Proteomes" id="UP001165587"/>
    </source>
</evidence>
<accession>A0AA42BUH8</accession>
<dbReference type="EMBL" id="JANLCK010000007">
    <property type="protein sequence ID" value="MCS5726922.1"/>
    <property type="molecule type" value="Genomic_DNA"/>
</dbReference>
<name>A0AA42BUH8_9MICO</name>
<sequence>MSDDGRGSWSAFPDDEREVDLADESQPLVPPTVDAEERVELSDDDGTEAAGDGPASSD</sequence>
<evidence type="ECO:0000256" key="1">
    <source>
        <dbReference type="SAM" id="MobiDB-lite"/>
    </source>
</evidence>
<dbReference type="Proteomes" id="UP001165587">
    <property type="component" value="Unassembled WGS sequence"/>
</dbReference>
<organism evidence="2 3">
    <name type="scientific">Herbiconiux oxytropis</name>
    <dbReference type="NCBI Taxonomy" id="2970915"/>
    <lineage>
        <taxon>Bacteria</taxon>
        <taxon>Bacillati</taxon>
        <taxon>Actinomycetota</taxon>
        <taxon>Actinomycetes</taxon>
        <taxon>Micrococcales</taxon>
        <taxon>Microbacteriaceae</taxon>
        <taxon>Herbiconiux</taxon>
    </lineage>
</organism>